<dbReference type="Proteomes" id="UP000275267">
    <property type="component" value="Unassembled WGS sequence"/>
</dbReference>
<feature type="compositionally biased region" description="Low complexity" evidence="1">
    <location>
        <begin position="10"/>
        <end position="21"/>
    </location>
</feature>
<evidence type="ECO:0000313" key="3">
    <source>
        <dbReference type="Proteomes" id="UP000275267"/>
    </source>
</evidence>
<evidence type="ECO:0000256" key="1">
    <source>
        <dbReference type="SAM" id="MobiDB-lite"/>
    </source>
</evidence>
<proteinExistence type="predicted"/>
<organism evidence="2 3">
    <name type="scientific">Panicum miliaceum</name>
    <name type="common">Proso millet</name>
    <name type="synonym">Broomcorn millet</name>
    <dbReference type="NCBI Taxonomy" id="4540"/>
    <lineage>
        <taxon>Eukaryota</taxon>
        <taxon>Viridiplantae</taxon>
        <taxon>Streptophyta</taxon>
        <taxon>Embryophyta</taxon>
        <taxon>Tracheophyta</taxon>
        <taxon>Spermatophyta</taxon>
        <taxon>Magnoliopsida</taxon>
        <taxon>Liliopsida</taxon>
        <taxon>Poales</taxon>
        <taxon>Poaceae</taxon>
        <taxon>PACMAD clade</taxon>
        <taxon>Panicoideae</taxon>
        <taxon>Panicodae</taxon>
        <taxon>Paniceae</taxon>
        <taxon>Panicinae</taxon>
        <taxon>Panicum</taxon>
        <taxon>Panicum sect. Panicum</taxon>
    </lineage>
</organism>
<evidence type="ECO:0000313" key="2">
    <source>
        <dbReference type="EMBL" id="RLM93755.1"/>
    </source>
</evidence>
<comment type="caution">
    <text evidence="2">The sequence shown here is derived from an EMBL/GenBank/DDBJ whole genome shotgun (WGS) entry which is preliminary data.</text>
</comment>
<protein>
    <submittedName>
        <fullName evidence="2">Uncharacterized protein</fullName>
    </submittedName>
</protein>
<gene>
    <name evidence="2" type="ORF">C2845_PM08G27400</name>
</gene>
<dbReference type="EMBL" id="PQIB02000010">
    <property type="protein sequence ID" value="RLM93755.1"/>
    <property type="molecule type" value="Genomic_DNA"/>
</dbReference>
<dbReference type="AlphaFoldDB" id="A0A3L6R396"/>
<reference evidence="3" key="1">
    <citation type="journal article" date="2019" name="Nat. Commun.">
        <title>The genome of broomcorn millet.</title>
        <authorList>
            <person name="Zou C."/>
            <person name="Miki D."/>
            <person name="Li D."/>
            <person name="Tang Q."/>
            <person name="Xiao L."/>
            <person name="Rajput S."/>
            <person name="Deng P."/>
            <person name="Jia W."/>
            <person name="Huang R."/>
            <person name="Zhang M."/>
            <person name="Sun Y."/>
            <person name="Hu J."/>
            <person name="Fu X."/>
            <person name="Schnable P.S."/>
            <person name="Li F."/>
            <person name="Zhang H."/>
            <person name="Feng B."/>
            <person name="Zhu X."/>
            <person name="Liu R."/>
            <person name="Schnable J.C."/>
            <person name="Zhu J.-K."/>
            <person name="Zhang H."/>
        </authorList>
    </citation>
    <scope>NUCLEOTIDE SEQUENCE [LARGE SCALE GENOMIC DNA]</scope>
</reference>
<sequence length="78" mass="8510">MRGRARALVDPRGVPRPAAADPDAEPEAVTRGRRVLRLRLPARRPLNKRRSIDMAMGGEVYGSALVLPNSDVHRISGS</sequence>
<accession>A0A3L6R396</accession>
<feature type="region of interest" description="Disordered" evidence="1">
    <location>
        <begin position="1"/>
        <end position="30"/>
    </location>
</feature>
<name>A0A3L6R396_PANMI</name>
<keyword evidence="3" id="KW-1185">Reference proteome</keyword>